<dbReference type="Proteomes" id="UP000250006">
    <property type="component" value="Unassembled WGS sequence"/>
</dbReference>
<protein>
    <recommendedName>
        <fullName evidence="3">DUF559 domain-containing protein</fullName>
    </recommendedName>
</protein>
<organism evidence="1 2">
    <name type="scientific">Actinomyces bovis</name>
    <dbReference type="NCBI Taxonomy" id="1658"/>
    <lineage>
        <taxon>Bacteria</taxon>
        <taxon>Bacillati</taxon>
        <taxon>Actinomycetota</taxon>
        <taxon>Actinomycetes</taxon>
        <taxon>Actinomycetales</taxon>
        <taxon>Actinomycetaceae</taxon>
        <taxon>Actinomyces</taxon>
    </lineage>
</organism>
<name>A0ABY1VLU0_9ACTO</name>
<comment type="caution">
    <text evidence="1">The sequence shown here is derived from an EMBL/GenBank/DDBJ whole genome shotgun (WGS) entry which is preliminary data.</text>
</comment>
<evidence type="ECO:0008006" key="3">
    <source>
        <dbReference type="Google" id="ProtNLM"/>
    </source>
</evidence>
<evidence type="ECO:0000313" key="1">
    <source>
        <dbReference type="EMBL" id="SPT53074.1"/>
    </source>
</evidence>
<evidence type="ECO:0000313" key="2">
    <source>
        <dbReference type="Proteomes" id="UP000250006"/>
    </source>
</evidence>
<dbReference type="RefSeq" id="WP_111836058.1">
    <property type="nucleotide sequence ID" value="NZ_UAPQ01000003.1"/>
</dbReference>
<keyword evidence="2" id="KW-1185">Reference proteome</keyword>
<accession>A0ABY1VLU0</accession>
<proteinExistence type="predicted"/>
<dbReference type="EMBL" id="UAPQ01000003">
    <property type="protein sequence ID" value="SPT53074.1"/>
    <property type="molecule type" value="Genomic_DNA"/>
</dbReference>
<reference evidence="1 2" key="1">
    <citation type="submission" date="2018-06" db="EMBL/GenBank/DDBJ databases">
        <authorList>
            <consortium name="Pathogen Informatics"/>
            <person name="Doyle S."/>
        </authorList>
    </citation>
    <scope>NUCLEOTIDE SEQUENCE [LARGE SCALE GENOMIC DNA]</scope>
    <source>
        <strain evidence="1 2">NCTC11535</strain>
    </source>
</reference>
<gene>
    <name evidence="1" type="ORF">NCTC11535_00732</name>
</gene>
<sequence length="352" mass="38759">MSSTYPTPSPLPKILLQASSAQTIRAKTPGILRLLPGCYYQPQPGPVWQQQQQLSLARCVAAAARNRHAIALTHESAALVHGLWVRSPEPDVHLAFDAHPGHSRISLPAFQLSEVQPPIPSAPSRSGPQLRRRFMQLTEDELVTVSGLRVTSWLRTAVDCCFDLPPQAAVTVVDSALRALLRPSRTRLRSEEQTWTALRAELLKRVLARGPRKGSRRARAVAQAADPWSESPGESQVRLRAVALGLPPLVSQHELRIRVRGQVRRFFIDLAWPGLGPGAGVALEFDGRSKYGSAQDLWDEKSRQDALTNAGWKVLRLTGEHLRDCSSLDEELCACLPAQVVRVARPVAALWS</sequence>